<evidence type="ECO:0000313" key="13">
    <source>
        <dbReference type="EMBL" id="CAL4088851.1"/>
    </source>
</evidence>
<dbReference type="InterPro" id="IPR036250">
    <property type="entry name" value="AcylCo_DH-like_C"/>
</dbReference>
<evidence type="ECO:0000256" key="8">
    <source>
        <dbReference type="ARBA" id="ARBA00023002"/>
    </source>
</evidence>
<evidence type="ECO:0000256" key="6">
    <source>
        <dbReference type="ARBA" id="ARBA00022827"/>
    </source>
</evidence>
<comment type="pathway">
    <text evidence="3">Lipid metabolism; peroxisomal fatty acid beta-oxidation.</text>
</comment>
<evidence type="ECO:0008006" key="15">
    <source>
        <dbReference type="Google" id="ProtNLM"/>
    </source>
</evidence>
<evidence type="ECO:0000256" key="5">
    <source>
        <dbReference type="ARBA" id="ARBA00022630"/>
    </source>
</evidence>
<proteinExistence type="inferred from homology"/>
<organism evidence="13 14">
    <name type="scientific">Meganyctiphanes norvegica</name>
    <name type="common">Northern krill</name>
    <name type="synonym">Thysanopoda norvegica</name>
    <dbReference type="NCBI Taxonomy" id="48144"/>
    <lineage>
        <taxon>Eukaryota</taxon>
        <taxon>Metazoa</taxon>
        <taxon>Ecdysozoa</taxon>
        <taxon>Arthropoda</taxon>
        <taxon>Crustacea</taxon>
        <taxon>Multicrustacea</taxon>
        <taxon>Malacostraca</taxon>
        <taxon>Eumalacostraca</taxon>
        <taxon>Eucarida</taxon>
        <taxon>Euphausiacea</taxon>
        <taxon>Euphausiidae</taxon>
        <taxon>Meganyctiphanes</taxon>
    </lineage>
</organism>
<evidence type="ECO:0000256" key="9">
    <source>
        <dbReference type="ARBA" id="ARBA00023098"/>
    </source>
</evidence>
<dbReference type="EMBL" id="CAXKWB010007889">
    <property type="protein sequence ID" value="CAL4088851.1"/>
    <property type="molecule type" value="Genomic_DNA"/>
</dbReference>
<dbReference type="FunFam" id="1.20.140.10:FF:000005">
    <property type="entry name" value="Acyl-coenzyme A oxidase"/>
    <property type="match status" value="1"/>
</dbReference>
<keyword evidence="14" id="KW-1185">Reference proteome</keyword>
<accession>A0AAV2QJX0</accession>
<evidence type="ECO:0000259" key="11">
    <source>
        <dbReference type="Pfam" id="PF01756"/>
    </source>
</evidence>
<dbReference type="Pfam" id="PF22924">
    <property type="entry name" value="ACOX_C_alpha1"/>
    <property type="match status" value="1"/>
</dbReference>
<dbReference type="Pfam" id="PF01756">
    <property type="entry name" value="ACOX"/>
    <property type="match status" value="1"/>
</dbReference>
<evidence type="ECO:0000259" key="12">
    <source>
        <dbReference type="Pfam" id="PF22924"/>
    </source>
</evidence>
<keyword evidence="7" id="KW-0276">Fatty acid metabolism</keyword>
<dbReference type="Gene3D" id="1.20.140.10">
    <property type="entry name" value="Butyryl-CoA Dehydrogenase, subunit A, domain 3"/>
    <property type="match status" value="2"/>
</dbReference>
<dbReference type="GO" id="GO:0005504">
    <property type="term" value="F:fatty acid binding"/>
    <property type="evidence" value="ECO:0007669"/>
    <property type="project" value="TreeGrafter"/>
</dbReference>
<keyword evidence="6" id="KW-0274">FAD</keyword>
<keyword evidence="9" id="KW-0443">Lipid metabolism</keyword>
<evidence type="ECO:0000313" key="14">
    <source>
        <dbReference type="Proteomes" id="UP001497623"/>
    </source>
</evidence>
<keyword evidence="5" id="KW-0285">Flavoprotein</keyword>
<dbReference type="GO" id="GO:0003997">
    <property type="term" value="F:acyl-CoA oxidase activity"/>
    <property type="evidence" value="ECO:0007669"/>
    <property type="project" value="InterPro"/>
</dbReference>
<evidence type="ECO:0000256" key="3">
    <source>
        <dbReference type="ARBA" id="ARBA00004846"/>
    </source>
</evidence>
<dbReference type="GO" id="GO:0005777">
    <property type="term" value="C:peroxisome"/>
    <property type="evidence" value="ECO:0007669"/>
    <property type="project" value="UniProtKB-SubCell"/>
</dbReference>
<gene>
    <name evidence="13" type="ORF">MNOR_LOCUS13647</name>
</gene>
<keyword evidence="10" id="KW-0576">Peroxisome</keyword>
<evidence type="ECO:0000256" key="10">
    <source>
        <dbReference type="ARBA" id="ARBA00023140"/>
    </source>
</evidence>
<evidence type="ECO:0000256" key="4">
    <source>
        <dbReference type="ARBA" id="ARBA00006288"/>
    </source>
</evidence>
<dbReference type="GO" id="GO:0071949">
    <property type="term" value="F:FAD binding"/>
    <property type="evidence" value="ECO:0007669"/>
    <property type="project" value="InterPro"/>
</dbReference>
<comment type="subcellular location">
    <subcellularLocation>
        <location evidence="2">Peroxisome</location>
    </subcellularLocation>
</comment>
<feature type="domain" description="Acyl-CoA oxidase C-terminal" evidence="11">
    <location>
        <begin position="220"/>
        <end position="398"/>
    </location>
</feature>
<comment type="cofactor">
    <cofactor evidence="1">
        <name>FAD</name>
        <dbReference type="ChEBI" id="CHEBI:57692"/>
    </cofactor>
</comment>
<sequence length="401" mass="45109">MKTRIRVCQDGTYVKPASNKLAYGTMVFVRVGICYDSLRHLMRAVTIATRYAAVRHQSKIDSRESEPQILEYQTQQYKVLPQIATVFALMFSANTVRNTYYTVQDNLKDGNLNLLPELHALSCGLKALCTTDATSGIEILRLSCGGHGYLASSNLPRIFVWATAAQTYEGENTVLWLQVARYLMKCYREVSRGGQLQPSVVYLAEDNHTIIPTRDLTNEGLVQRLKRSVFRMVQSSAAELESRQIAGERYERAWNASSIGLVKCAQAHIRYFVCKQFVKSVGIYEGSEPVKQLLEQLCRLYLLYTITKNQGILLRAGSLSNGELNKLEGELGELLAELRLDAVNIVDAFDCHDAVLNSTLGSWDGDVYNRLYRAAMESPLNKSDVTDGYQKYMKAHLKSNL</sequence>
<dbReference type="Proteomes" id="UP001497623">
    <property type="component" value="Unassembled WGS sequence"/>
</dbReference>
<dbReference type="InterPro" id="IPR002655">
    <property type="entry name" value="Acyl-CoA_oxidase_C"/>
</dbReference>
<reference evidence="13 14" key="1">
    <citation type="submission" date="2024-05" db="EMBL/GenBank/DDBJ databases">
        <authorList>
            <person name="Wallberg A."/>
        </authorList>
    </citation>
    <scope>NUCLEOTIDE SEQUENCE [LARGE SCALE GENOMIC DNA]</scope>
</reference>
<evidence type="ECO:0000256" key="1">
    <source>
        <dbReference type="ARBA" id="ARBA00001974"/>
    </source>
</evidence>
<dbReference type="SUPFAM" id="SSF47203">
    <property type="entry name" value="Acyl-CoA dehydrogenase C-terminal domain-like"/>
    <property type="match status" value="2"/>
</dbReference>
<dbReference type="FunFam" id="1.20.140.10:FF:000013">
    <property type="entry name" value="Acyl-coenzyme A oxidase"/>
    <property type="match status" value="1"/>
</dbReference>
<protein>
    <recommendedName>
        <fullName evidence="15">Peroxisomal acyl-coenzyme A oxidase 1</fullName>
    </recommendedName>
</protein>
<dbReference type="AlphaFoldDB" id="A0AAV2QJX0"/>
<feature type="domain" description="Acyl-CoA oxidase C-alpha1" evidence="12">
    <location>
        <begin position="23"/>
        <end position="184"/>
    </location>
</feature>
<name>A0AAV2QJX0_MEGNR</name>
<dbReference type="PANTHER" id="PTHR10909:SF250">
    <property type="entry name" value="PEROXISOMAL ACYL-COENZYME A OXIDASE 1"/>
    <property type="match status" value="1"/>
</dbReference>
<evidence type="ECO:0000256" key="7">
    <source>
        <dbReference type="ARBA" id="ARBA00022832"/>
    </source>
</evidence>
<evidence type="ECO:0000256" key="2">
    <source>
        <dbReference type="ARBA" id="ARBA00004275"/>
    </source>
</evidence>
<dbReference type="InterPro" id="IPR012258">
    <property type="entry name" value="Acyl-CoA_oxidase"/>
</dbReference>
<keyword evidence="8" id="KW-0560">Oxidoreductase</keyword>
<dbReference type="GO" id="GO:0033540">
    <property type="term" value="P:fatty acid beta-oxidation using acyl-CoA oxidase"/>
    <property type="evidence" value="ECO:0007669"/>
    <property type="project" value="TreeGrafter"/>
</dbReference>
<dbReference type="PANTHER" id="PTHR10909">
    <property type="entry name" value="ELECTRON TRANSPORT OXIDOREDUCTASE"/>
    <property type="match status" value="1"/>
</dbReference>
<dbReference type="InterPro" id="IPR055060">
    <property type="entry name" value="ACOX_C_alpha1"/>
</dbReference>
<comment type="similarity">
    <text evidence="4">Belongs to the acyl-CoA oxidase family.</text>
</comment>
<comment type="caution">
    <text evidence="13">The sequence shown here is derived from an EMBL/GenBank/DDBJ whole genome shotgun (WGS) entry which is preliminary data.</text>
</comment>
<dbReference type="GO" id="GO:0055088">
    <property type="term" value="P:lipid homeostasis"/>
    <property type="evidence" value="ECO:0007669"/>
    <property type="project" value="TreeGrafter"/>
</dbReference>